<evidence type="ECO:0000313" key="3">
    <source>
        <dbReference type="Proteomes" id="UP000004508"/>
    </source>
</evidence>
<dbReference type="InParanoid" id="D6U1W1"/>
<organism evidence="2 3">
    <name type="scientific">Ktedonobacter racemifer DSM 44963</name>
    <dbReference type="NCBI Taxonomy" id="485913"/>
    <lineage>
        <taxon>Bacteria</taxon>
        <taxon>Bacillati</taxon>
        <taxon>Chloroflexota</taxon>
        <taxon>Ktedonobacteria</taxon>
        <taxon>Ktedonobacterales</taxon>
        <taxon>Ktedonobacteraceae</taxon>
        <taxon>Ktedonobacter</taxon>
    </lineage>
</organism>
<dbReference type="eggNOG" id="COG3506">
    <property type="taxonomic scope" value="Bacteria"/>
</dbReference>
<keyword evidence="1" id="KW-0812">Transmembrane</keyword>
<keyword evidence="1" id="KW-1133">Transmembrane helix</keyword>
<accession>D6U1W1</accession>
<keyword evidence="1" id="KW-0472">Membrane</keyword>
<evidence type="ECO:0000256" key="1">
    <source>
        <dbReference type="SAM" id="Phobius"/>
    </source>
</evidence>
<dbReference type="STRING" id="485913.Krac_1475"/>
<dbReference type="Gene3D" id="2.60.120.200">
    <property type="match status" value="1"/>
</dbReference>
<dbReference type="AlphaFoldDB" id="D6U1W1"/>
<comment type="caution">
    <text evidence="2">The sequence shown here is derived from an EMBL/GenBank/DDBJ whole genome shotgun (WGS) entry which is preliminary data.</text>
</comment>
<proteinExistence type="predicted"/>
<keyword evidence="3" id="KW-1185">Reference proteome</keyword>
<reference evidence="2 3" key="1">
    <citation type="journal article" date="2011" name="Stand. Genomic Sci.">
        <title>Non-contiguous finished genome sequence and contextual data of the filamentous soil bacterium Ktedonobacter racemifer type strain (SOSP1-21).</title>
        <authorList>
            <person name="Chang Y.J."/>
            <person name="Land M."/>
            <person name="Hauser L."/>
            <person name="Chertkov O."/>
            <person name="Del Rio T.G."/>
            <person name="Nolan M."/>
            <person name="Copeland A."/>
            <person name="Tice H."/>
            <person name="Cheng J.F."/>
            <person name="Lucas S."/>
            <person name="Han C."/>
            <person name="Goodwin L."/>
            <person name="Pitluck S."/>
            <person name="Ivanova N."/>
            <person name="Ovchinikova G."/>
            <person name="Pati A."/>
            <person name="Chen A."/>
            <person name="Palaniappan K."/>
            <person name="Mavromatis K."/>
            <person name="Liolios K."/>
            <person name="Brettin T."/>
            <person name="Fiebig A."/>
            <person name="Rohde M."/>
            <person name="Abt B."/>
            <person name="Goker M."/>
            <person name="Detter J.C."/>
            <person name="Woyke T."/>
            <person name="Bristow J."/>
            <person name="Eisen J.A."/>
            <person name="Markowitz V."/>
            <person name="Hugenholtz P."/>
            <person name="Kyrpides N.C."/>
            <person name="Klenk H.P."/>
            <person name="Lapidus A."/>
        </authorList>
    </citation>
    <scope>NUCLEOTIDE SEQUENCE [LARGE SCALE GENOMIC DNA]</scope>
    <source>
        <strain evidence="3">DSM 44963</strain>
    </source>
</reference>
<feature type="transmembrane region" description="Helical" evidence="1">
    <location>
        <begin position="28"/>
        <end position="48"/>
    </location>
</feature>
<gene>
    <name evidence="2" type="ORF">Krac_1475</name>
</gene>
<dbReference type="Proteomes" id="UP000004508">
    <property type="component" value="Unassembled WGS sequence"/>
</dbReference>
<sequence length="315" mass="32688">MEPKRTEREAVAHVLRAQWAIFRKKRGMVVGVVVAALLIGLIGLPYVVAGNTPVSVDCGGNTVCSSPTVPSEGAVGPDGEAVEDKFFFVYQPLVGNGSITARLTSMTGEFAYLPPNATPNASASSIVLVPGVQPWAKAGVIIKESTTQGSPYAAMMLTGSHGVRMQDNFTQDIAGIPGLVSATSPRWLRLTRLGDTLTGDESTDGTRWTRVGTAHLAGLLVTVQIGLFVTSPCVLTGEKNGGSCRFAQATAVFDHVSLQGGVPRGAWSRDDVGVTIDPNGKPHHPGSLVEFAGTFTVTGNGDITSLGTTGAAEDG</sequence>
<dbReference type="EMBL" id="ADVG01000004">
    <property type="protein sequence ID" value="EFH80845.1"/>
    <property type="molecule type" value="Genomic_DNA"/>
</dbReference>
<evidence type="ECO:0000313" key="2">
    <source>
        <dbReference type="EMBL" id="EFH80845.1"/>
    </source>
</evidence>
<protein>
    <submittedName>
        <fullName evidence="2">Uncharacterized protein</fullName>
    </submittedName>
</protein>
<name>D6U1W1_KTERA</name>